<proteinExistence type="evidence at transcript level"/>
<keyword evidence="4" id="KW-0146">Chitin degradation</keyword>
<dbReference type="PANTHER" id="PTHR45708">
    <property type="entry name" value="ENDOCHITINASE"/>
    <property type="match status" value="1"/>
</dbReference>
<dbReference type="InterPro" id="IPR050542">
    <property type="entry name" value="Glycosyl_Hydrlase18_Chitinase"/>
</dbReference>
<dbReference type="InterPro" id="IPR017853">
    <property type="entry name" value="GH"/>
</dbReference>
<comment type="similarity">
    <text evidence="9">Belongs to the glycosyl hydrolase 18 family.</text>
</comment>
<sequence>MAPRLRYPSHLLLTVSLLTAFAAVSNAGQLTVYWGQNGGEGSLADTCSSGLYNIVNIAFLNKFGNGQDPGLNLAGHCNPDAGTCAAFSSEITSCKDRGVKVLISLGGASSSYSLASADEARSLADYLWDNFLGGSSASRPLGDAVLDGVDFDIEQGGVDYYDELARALSSRCNGGCLLTAAPQCPYPDAHLDAAIKTGLFNHLWVQFYNNPLADCQYAPGDTSSLLAGWGRWTSGVPASADVFLGLPASPEAAGSGYIDPDTLLSQVLPSVKSAGNYGGVMLWDRFRDKTSGYGAKLQGSV</sequence>
<dbReference type="GO" id="GO:0006032">
    <property type="term" value="P:chitin catabolic process"/>
    <property type="evidence" value="ECO:0007669"/>
    <property type="project" value="UniProtKB-KW"/>
</dbReference>
<dbReference type="GO" id="GO:0008843">
    <property type="term" value="F:endochitinase activity"/>
    <property type="evidence" value="ECO:0007669"/>
    <property type="project" value="UniProtKB-EC"/>
</dbReference>
<keyword evidence="3 8" id="KW-0378">Hydrolase</keyword>
<dbReference type="GO" id="GO:0000272">
    <property type="term" value="P:polysaccharide catabolic process"/>
    <property type="evidence" value="ECO:0007669"/>
    <property type="project" value="UniProtKB-KW"/>
</dbReference>
<dbReference type="PANTHER" id="PTHR45708:SF35">
    <property type="entry name" value="CHITINASE"/>
    <property type="match status" value="1"/>
</dbReference>
<dbReference type="EMBL" id="EU047800">
    <property type="protein sequence ID" value="ABW75911.1"/>
    <property type="molecule type" value="mRNA"/>
</dbReference>
<evidence type="ECO:0000256" key="2">
    <source>
        <dbReference type="ARBA" id="ARBA00012729"/>
    </source>
</evidence>
<dbReference type="CAZy" id="GH18">
    <property type="family name" value="Glycoside Hydrolase Family 18"/>
</dbReference>
<name>C6ZCT1_BAMOL</name>
<dbReference type="Gene3D" id="3.20.20.80">
    <property type="entry name" value="Glycosidases"/>
    <property type="match status" value="1"/>
</dbReference>
<evidence type="ECO:0000313" key="12">
    <source>
        <dbReference type="EMBL" id="ABW75911.1"/>
    </source>
</evidence>
<accession>C6ZCT1</accession>
<dbReference type="Pfam" id="PF00704">
    <property type="entry name" value="Glyco_hydro_18"/>
    <property type="match status" value="1"/>
</dbReference>
<dbReference type="PROSITE" id="PS51910">
    <property type="entry name" value="GH18_2"/>
    <property type="match status" value="1"/>
</dbReference>
<dbReference type="InterPro" id="IPR045321">
    <property type="entry name" value="Cts1-like"/>
</dbReference>
<feature type="signal peptide" evidence="10">
    <location>
        <begin position="1"/>
        <end position="27"/>
    </location>
</feature>
<gene>
    <name evidence="12" type="primary">CHI3-3</name>
</gene>
<reference evidence="12" key="1">
    <citation type="submission" date="2007-07" db="EMBL/GenBank/DDBJ databases">
        <title>Cloning and characterization of class III chitinase genes from suspension-cultured cells of bamboo (Bambusa oldhamii).</title>
        <authorList>
            <person name="Liao Y.-C."/>
        </authorList>
    </citation>
    <scope>NUCLEOTIDE SEQUENCE</scope>
</reference>
<evidence type="ECO:0000256" key="7">
    <source>
        <dbReference type="ARBA" id="ARBA00023326"/>
    </source>
</evidence>
<evidence type="ECO:0000259" key="11">
    <source>
        <dbReference type="PROSITE" id="PS51910"/>
    </source>
</evidence>
<keyword evidence="10" id="KW-0732">Signal</keyword>
<dbReference type="AlphaFoldDB" id="C6ZCT1"/>
<feature type="chain" id="PRO_5002973405" description="chitinase" evidence="10">
    <location>
        <begin position="28"/>
        <end position="301"/>
    </location>
</feature>
<feature type="domain" description="GH18" evidence="11">
    <location>
        <begin position="28"/>
        <end position="301"/>
    </location>
</feature>
<evidence type="ECO:0000256" key="8">
    <source>
        <dbReference type="RuleBase" id="RU000489"/>
    </source>
</evidence>
<dbReference type="FunFam" id="3.20.20.80:FF:000015">
    <property type="entry name" value="Acidic endochitinase SE2"/>
    <property type="match status" value="1"/>
</dbReference>
<dbReference type="PROSITE" id="PS01095">
    <property type="entry name" value="GH18_1"/>
    <property type="match status" value="1"/>
</dbReference>
<dbReference type="CDD" id="cd02877">
    <property type="entry name" value="GH18_hevamine_XipI_class_III"/>
    <property type="match status" value="1"/>
</dbReference>
<dbReference type="InterPro" id="IPR001223">
    <property type="entry name" value="Glyco_hydro18_cat"/>
</dbReference>
<dbReference type="InterPro" id="IPR001579">
    <property type="entry name" value="Glyco_hydro_18_chit_AS"/>
</dbReference>
<keyword evidence="6 8" id="KW-0326">Glycosidase</keyword>
<keyword evidence="7" id="KW-0119">Carbohydrate metabolism</keyword>
<evidence type="ECO:0000256" key="5">
    <source>
        <dbReference type="ARBA" id="ARBA00023157"/>
    </source>
</evidence>
<evidence type="ECO:0000256" key="4">
    <source>
        <dbReference type="ARBA" id="ARBA00023024"/>
    </source>
</evidence>
<comment type="catalytic activity">
    <reaction evidence="1">
        <text>Random endo-hydrolysis of N-acetyl-beta-D-glucosaminide (1-&gt;4)-beta-linkages in chitin and chitodextrins.</text>
        <dbReference type="EC" id="3.2.1.14"/>
    </reaction>
</comment>
<evidence type="ECO:0000256" key="3">
    <source>
        <dbReference type="ARBA" id="ARBA00022801"/>
    </source>
</evidence>
<evidence type="ECO:0000256" key="10">
    <source>
        <dbReference type="SAM" id="SignalP"/>
    </source>
</evidence>
<dbReference type="EC" id="3.2.1.14" evidence="2"/>
<dbReference type="SUPFAM" id="SSF51445">
    <property type="entry name" value="(Trans)glycosidases"/>
    <property type="match status" value="1"/>
</dbReference>
<evidence type="ECO:0000256" key="6">
    <source>
        <dbReference type="ARBA" id="ARBA00023295"/>
    </source>
</evidence>
<organism evidence="12">
    <name type="scientific">Bambusa oldhamii</name>
    <name type="common">Giant timber bamboo</name>
    <dbReference type="NCBI Taxonomy" id="58923"/>
    <lineage>
        <taxon>Eukaryota</taxon>
        <taxon>Viridiplantae</taxon>
        <taxon>Streptophyta</taxon>
        <taxon>Embryophyta</taxon>
        <taxon>Tracheophyta</taxon>
        <taxon>Spermatophyta</taxon>
        <taxon>Magnoliopsida</taxon>
        <taxon>Liliopsida</taxon>
        <taxon>Poales</taxon>
        <taxon>Poaceae</taxon>
        <taxon>BOP clade</taxon>
        <taxon>Bambusoideae</taxon>
        <taxon>Bambusodae</taxon>
        <taxon>Bambuseae</taxon>
        <taxon>Bambusinae</taxon>
        <taxon>Bambusa</taxon>
    </lineage>
</organism>
<evidence type="ECO:0000256" key="9">
    <source>
        <dbReference type="RuleBase" id="RU004453"/>
    </source>
</evidence>
<evidence type="ECO:0000256" key="1">
    <source>
        <dbReference type="ARBA" id="ARBA00000822"/>
    </source>
</evidence>
<keyword evidence="5" id="KW-1015">Disulfide bond</keyword>
<protein>
    <recommendedName>
        <fullName evidence="2">chitinase</fullName>
        <ecNumber evidence="2">3.2.1.14</ecNumber>
    </recommendedName>
</protein>
<keyword evidence="7" id="KW-0624">Polysaccharide degradation</keyword>
<dbReference type="GO" id="GO:0005576">
    <property type="term" value="C:extracellular region"/>
    <property type="evidence" value="ECO:0007669"/>
    <property type="project" value="TreeGrafter"/>
</dbReference>